<protein>
    <submittedName>
        <fullName evidence="3">TRAP transporter substrate-binding protein DctP</fullName>
    </submittedName>
</protein>
<dbReference type="PANTHER" id="PTHR33376:SF15">
    <property type="entry name" value="BLL6794 PROTEIN"/>
    <property type="match status" value="1"/>
</dbReference>
<organism evidence="3 4">
    <name type="scientific">Actinomadura rugatobispora</name>
    <dbReference type="NCBI Taxonomy" id="1994"/>
    <lineage>
        <taxon>Bacteria</taxon>
        <taxon>Bacillati</taxon>
        <taxon>Actinomycetota</taxon>
        <taxon>Actinomycetes</taxon>
        <taxon>Streptosporangiales</taxon>
        <taxon>Thermomonosporaceae</taxon>
        <taxon>Actinomadura</taxon>
    </lineage>
</organism>
<evidence type="ECO:0000256" key="1">
    <source>
        <dbReference type="ARBA" id="ARBA00022729"/>
    </source>
</evidence>
<sequence length="345" mass="37516">MSLRSITASLLCLALAATGCGGNGGGRGDGTITLRVAESFPQKHVIARTLSQRFMQNVEKASGGRIEFDYFPGEQLGKAADLIDVVKGGVADIGYMAPQYASESMPLGGVIGLPGIYPDAASGAPAYYALVTGRLYQEEIRKDEVFPLFSFVTGEYQVVTAGKRVTTPAGMHGLRVRTTSGYMEMTAKEFRAVPVSMAAPEMYQAMERGTIDSAMISAESIRPYGLDDILRYITTNLSLGGFGGFYAINDDTWRKLPPDLRRIMVEEGRKVSIDSGRVLTEDKKQVLRDFEKKGITLTTVAAEEKAKFDRVSGEIQRSWARDMNGRGLPGDDILAELRRLVRDGG</sequence>
<accession>A0ABW1AB83</accession>
<dbReference type="EMBL" id="JBHSON010000077">
    <property type="protein sequence ID" value="MFC5751908.1"/>
    <property type="molecule type" value="Genomic_DNA"/>
</dbReference>
<dbReference type="PROSITE" id="PS51257">
    <property type="entry name" value="PROKAR_LIPOPROTEIN"/>
    <property type="match status" value="1"/>
</dbReference>
<feature type="chain" id="PRO_5047146895" evidence="2">
    <location>
        <begin position="20"/>
        <end position="345"/>
    </location>
</feature>
<dbReference type="InterPro" id="IPR018389">
    <property type="entry name" value="DctP_fam"/>
</dbReference>
<gene>
    <name evidence="3" type="primary">dctP</name>
    <name evidence="3" type="ORF">ACFPZN_40400</name>
</gene>
<dbReference type="Gene3D" id="3.40.190.170">
    <property type="entry name" value="Bacterial extracellular solute-binding protein, family 7"/>
    <property type="match status" value="1"/>
</dbReference>
<keyword evidence="1 2" id="KW-0732">Signal</keyword>
<dbReference type="NCBIfam" id="NF037995">
    <property type="entry name" value="TRAP_S1"/>
    <property type="match status" value="1"/>
</dbReference>
<evidence type="ECO:0000313" key="3">
    <source>
        <dbReference type="EMBL" id="MFC5751908.1"/>
    </source>
</evidence>
<dbReference type="PANTHER" id="PTHR33376">
    <property type="match status" value="1"/>
</dbReference>
<keyword evidence="4" id="KW-1185">Reference proteome</keyword>
<dbReference type="Proteomes" id="UP001596074">
    <property type="component" value="Unassembled WGS sequence"/>
</dbReference>
<dbReference type="RefSeq" id="WP_378287870.1">
    <property type="nucleotide sequence ID" value="NZ_JBHSON010000077.1"/>
</dbReference>
<dbReference type="Pfam" id="PF03480">
    <property type="entry name" value="DctP"/>
    <property type="match status" value="1"/>
</dbReference>
<feature type="signal peptide" evidence="2">
    <location>
        <begin position="1"/>
        <end position="19"/>
    </location>
</feature>
<proteinExistence type="predicted"/>
<dbReference type="InterPro" id="IPR038404">
    <property type="entry name" value="TRAP_DctP_sf"/>
</dbReference>
<evidence type="ECO:0000256" key="2">
    <source>
        <dbReference type="SAM" id="SignalP"/>
    </source>
</evidence>
<dbReference type="CDD" id="cd13601">
    <property type="entry name" value="PBP2_TRAP_DctP1_3_4_like"/>
    <property type="match status" value="1"/>
</dbReference>
<comment type="caution">
    <text evidence="3">The sequence shown here is derived from an EMBL/GenBank/DDBJ whole genome shotgun (WGS) entry which is preliminary data.</text>
</comment>
<evidence type="ECO:0000313" key="4">
    <source>
        <dbReference type="Proteomes" id="UP001596074"/>
    </source>
</evidence>
<reference evidence="4" key="1">
    <citation type="journal article" date="2019" name="Int. J. Syst. Evol. Microbiol.">
        <title>The Global Catalogue of Microorganisms (GCM) 10K type strain sequencing project: providing services to taxonomists for standard genome sequencing and annotation.</title>
        <authorList>
            <consortium name="The Broad Institute Genomics Platform"/>
            <consortium name="The Broad Institute Genome Sequencing Center for Infectious Disease"/>
            <person name="Wu L."/>
            <person name="Ma J."/>
        </authorList>
    </citation>
    <scope>NUCLEOTIDE SEQUENCE [LARGE SCALE GENOMIC DNA]</scope>
    <source>
        <strain evidence="4">KCTC 42087</strain>
    </source>
</reference>
<name>A0ABW1AB83_9ACTN</name>